<feature type="domain" description="Glycosyl transferase family 1" evidence="4">
    <location>
        <begin position="195"/>
        <end position="354"/>
    </location>
</feature>
<dbReference type="AlphaFoldDB" id="A0A3L7ALK5"/>
<dbReference type="RefSeq" id="WP_121689078.1">
    <property type="nucleotide sequence ID" value="NZ_RCUY01000010.1"/>
</dbReference>
<dbReference type="Pfam" id="PF00534">
    <property type="entry name" value="Glycos_transf_1"/>
    <property type="match status" value="1"/>
</dbReference>
<gene>
    <name evidence="5" type="ORF">D9V34_12235</name>
</gene>
<evidence type="ECO:0000313" key="5">
    <source>
        <dbReference type="EMBL" id="RLP81386.1"/>
    </source>
</evidence>
<dbReference type="PANTHER" id="PTHR12526">
    <property type="entry name" value="GLYCOSYLTRANSFERASE"/>
    <property type="match status" value="1"/>
</dbReference>
<evidence type="ECO:0000256" key="3">
    <source>
        <dbReference type="ARBA" id="ARBA00022679"/>
    </source>
</evidence>
<dbReference type="SUPFAM" id="SSF53756">
    <property type="entry name" value="UDP-Glycosyltransferase/glycogen phosphorylase"/>
    <property type="match status" value="1"/>
</dbReference>
<comment type="similarity">
    <text evidence="1">Belongs to the glycosyltransferase group 1 family. Glycosyltransferase 4 subfamily.</text>
</comment>
<protein>
    <submittedName>
        <fullName evidence="5">Glycosyltransferase</fullName>
    </submittedName>
</protein>
<proteinExistence type="inferred from homology"/>
<comment type="caution">
    <text evidence="5">The sequence shown here is derived from an EMBL/GenBank/DDBJ whole genome shotgun (WGS) entry which is preliminary data.</text>
</comment>
<name>A0A3L7ALK5_9MICO</name>
<dbReference type="EMBL" id="RCUY01000010">
    <property type="protein sequence ID" value="RLP81386.1"/>
    <property type="molecule type" value="Genomic_DNA"/>
</dbReference>
<sequence>MSTAQPETVNGRHSRVMVISQLPPPLHGSTLMTARLLDILAQSGWTTRLVDRRFSQDIGEVGTASARKILLAVGLWWRTLWTTLTWKPRAVVFFATTRTGSFLVDWIVSEILRLTGARTVLYIHTVGFRDLAARSGIWSFFVRRLLGSAHKIVTLGPTLVADVAPFVPQPESTVVCIANTPTGLPEALTPQAPTTRNVLFLSNIIPGKGADVFVTIALALFRGRERGTFALAGPAGDSALVENIDTRIREAGAERSISRLGSVGGETKWNALTGASCLAFTSELIEAQPLTIIEAMACGTPVVAFRVGGIPDLIEDGVTGFLVDAGDTISFEARVRSLLNDAVLRDRMARAARARFEQNFSELAFAGSWTTVLTGAGDIR</sequence>
<evidence type="ECO:0000256" key="2">
    <source>
        <dbReference type="ARBA" id="ARBA00022676"/>
    </source>
</evidence>
<dbReference type="GO" id="GO:0016757">
    <property type="term" value="F:glycosyltransferase activity"/>
    <property type="evidence" value="ECO:0007669"/>
    <property type="project" value="UniProtKB-KW"/>
</dbReference>
<keyword evidence="6" id="KW-1185">Reference proteome</keyword>
<organism evidence="5 6">
    <name type="scientific">Mycetocola lacteus</name>
    <dbReference type="NCBI Taxonomy" id="76637"/>
    <lineage>
        <taxon>Bacteria</taxon>
        <taxon>Bacillati</taxon>
        <taxon>Actinomycetota</taxon>
        <taxon>Actinomycetes</taxon>
        <taxon>Micrococcales</taxon>
        <taxon>Microbacteriaceae</taxon>
        <taxon>Mycetocola</taxon>
    </lineage>
</organism>
<reference evidence="5 6" key="1">
    <citation type="submission" date="2018-10" db="EMBL/GenBank/DDBJ databases">
        <authorList>
            <person name="Li J."/>
        </authorList>
    </citation>
    <scope>NUCLEOTIDE SEQUENCE [LARGE SCALE GENOMIC DNA]</scope>
    <source>
        <strain evidence="5 6">JCM 11654</strain>
    </source>
</reference>
<accession>A0A3L7ALK5</accession>
<dbReference type="OrthoDB" id="9801573at2"/>
<dbReference type="InterPro" id="IPR001296">
    <property type="entry name" value="Glyco_trans_1"/>
</dbReference>
<dbReference type="CDD" id="cd03801">
    <property type="entry name" value="GT4_PimA-like"/>
    <property type="match status" value="1"/>
</dbReference>
<dbReference type="Proteomes" id="UP000269438">
    <property type="component" value="Unassembled WGS sequence"/>
</dbReference>
<keyword evidence="2" id="KW-0328">Glycosyltransferase</keyword>
<dbReference type="PANTHER" id="PTHR12526:SF640">
    <property type="entry name" value="COLANIC ACID BIOSYNTHESIS GLYCOSYLTRANSFERASE WCAL-RELATED"/>
    <property type="match status" value="1"/>
</dbReference>
<dbReference type="Gene3D" id="3.40.50.2000">
    <property type="entry name" value="Glycogen Phosphorylase B"/>
    <property type="match status" value="2"/>
</dbReference>
<evidence type="ECO:0000313" key="6">
    <source>
        <dbReference type="Proteomes" id="UP000269438"/>
    </source>
</evidence>
<evidence type="ECO:0000259" key="4">
    <source>
        <dbReference type="Pfam" id="PF00534"/>
    </source>
</evidence>
<keyword evidence="3 5" id="KW-0808">Transferase</keyword>
<evidence type="ECO:0000256" key="1">
    <source>
        <dbReference type="ARBA" id="ARBA00009481"/>
    </source>
</evidence>